<protein>
    <recommendedName>
        <fullName evidence="4">Aminotransferase-like plant mobile domain-containing protein</fullName>
    </recommendedName>
</protein>
<accession>A0AAV9ZW93</accession>
<feature type="region of interest" description="Disordered" evidence="1">
    <location>
        <begin position="31"/>
        <end position="51"/>
    </location>
</feature>
<keyword evidence="3" id="KW-1185">Reference proteome</keyword>
<evidence type="ECO:0000313" key="2">
    <source>
        <dbReference type="EMBL" id="KAK6993262.1"/>
    </source>
</evidence>
<comment type="caution">
    <text evidence="2">The sequence shown here is derived from an EMBL/GenBank/DDBJ whole genome shotgun (WGS) entry which is preliminary data.</text>
</comment>
<evidence type="ECO:0008006" key="4">
    <source>
        <dbReference type="Google" id="ProtNLM"/>
    </source>
</evidence>
<name>A0AAV9ZW93_9AGAR</name>
<sequence>MAAVCDESCFPNPFFTPDDVTVTPKGTISIDLSNDAPIDNDQPSSPPPLLSPTLEHELFGSDSSESDDVQDRAVLTRYADDIRLDPPVFPYTIYSVVNMLAAVCWFSQDDLLGNLFGSLLGGTEADYKFPAQKLCIYQLPNGSYTIYTHYLDLFYGRLRTCAGLIFTAMNNHPVDIRGLSADYISVTLPRLALEQTGLIFPSIGLLLGRKHRRHIKATALHLREASLCNPGAGVNMSLEEWLGRTTGPAVWSVQLEAWLDRYLSNNRNIRGADSSCSYLCSEQGFDVFFVVEGNEKEWLAPHVDIGLIHDSITGRIHVPAATSRSSSGGDMSWILRRRQPHRCGCGERTAVTNLNRRRPGRGAMGCARMNPKQRRPDEGNPSARG</sequence>
<dbReference type="EMBL" id="JAWWNJ010000103">
    <property type="protein sequence ID" value="KAK6993262.1"/>
    <property type="molecule type" value="Genomic_DNA"/>
</dbReference>
<feature type="region of interest" description="Disordered" evidence="1">
    <location>
        <begin position="356"/>
        <end position="385"/>
    </location>
</feature>
<dbReference type="Proteomes" id="UP001362999">
    <property type="component" value="Unassembled WGS sequence"/>
</dbReference>
<dbReference type="AlphaFoldDB" id="A0AAV9ZW93"/>
<proteinExistence type="predicted"/>
<gene>
    <name evidence="2" type="ORF">R3P38DRAFT_2800989</name>
</gene>
<organism evidence="2 3">
    <name type="scientific">Favolaschia claudopus</name>
    <dbReference type="NCBI Taxonomy" id="2862362"/>
    <lineage>
        <taxon>Eukaryota</taxon>
        <taxon>Fungi</taxon>
        <taxon>Dikarya</taxon>
        <taxon>Basidiomycota</taxon>
        <taxon>Agaricomycotina</taxon>
        <taxon>Agaricomycetes</taxon>
        <taxon>Agaricomycetidae</taxon>
        <taxon>Agaricales</taxon>
        <taxon>Marasmiineae</taxon>
        <taxon>Mycenaceae</taxon>
        <taxon>Favolaschia</taxon>
    </lineage>
</organism>
<evidence type="ECO:0000256" key="1">
    <source>
        <dbReference type="SAM" id="MobiDB-lite"/>
    </source>
</evidence>
<reference evidence="2 3" key="1">
    <citation type="journal article" date="2024" name="J Genomics">
        <title>Draft genome sequencing and assembly of Favolaschia claudopus CIRM-BRFM 2984 isolated from oak limbs.</title>
        <authorList>
            <person name="Navarro D."/>
            <person name="Drula E."/>
            <person name="Chaduli D."/>
            <person name="Cazenave R."/>
            <person name="Ahrendt S."/>
            <person name="Wang J."/>
            <person name="Lipzen A."/>
            <person name="Daum C."/>
            <person name="Barry K."/>
            <person name="Grigoriev I.V."/>
            <person name="Favel A."/>
            <person name="Rosso M.N."/>
            <person name="Martin F."/>
        </authorList>
    </citation>
    <scope>NUCLEOTIDE SEQUENCE [LARGE SCALE GENOMIC DNA]</scope>
    <source>
        <strain evidence="2 3">CIRM-BRFM 2984</strain>
    </source>
</reference>
<evidence type="ECO:0000313" key="3">
    <source>
        <dbReference type="Proteomes" id="UP001362999"/>
    </source>
</evidence>